<dbReference type="SUPFAM" id="SSF47413">
    <property type="entry name" value="lambda repressor-like DNA-binding domains"/>
    <property type="match status" value="1"/>
</dbReference>
<evidence type="ECO:0000256" key="1">
    <source>
        <dbReference type="SAM" id="MobiDB-lite"/>
    </source>
</evidence>
<dbReference type="CDD" id="cd00093">
    <property type="entry name" value="HTH_XRE"/>
    <property type="match status" value="1"/>
</dbReference>
<name>A0A3Q9JAS7_9MICO</name>
<feature type="region of interest" description="Disordered" evidence="1">
    <location>
        <begin position="281"/>
        <end position="305"/>
    </location>
</feature>
<dbReference type="EMBL" id="CP031422">
    <property type="protein sequence ID" value="AZS42248.1"/>
    <property type="molecule type" value="Genomic_DNA"/>
</dbReference>
<sequence length="305" mass="33320">MDTRSEVREFLSTRRARITPDQAGLPAFGGNRRVPGLRREEVALLAGVSVDYYTRLERGDLSGASDSVLDALSRALQLDEAETAHLFDLARAANTSPVARAPRKKTTELRPSILRLLDAMTEAPAIVRNNYFDYLAANALGRALYAPVFAQPQPNSARFAFLDPAAQEFYPEWDRNTQELVAAMRGEAGRNPFDRKLTDLVGELSTRSERFRTLWAAHNVRFHRTGVKRITHPVVGEIELSYEAFELPADPGLHLSTYTAEPGTASADKLRMLASWAATDAAASPSTEHAGSSASTDSAPGHADA</sequence>
<dbReference type="Pfam" id="PF13560">
    <property type="entry name" value="HTH_31"/>
    <property type="match status" value="1"/>
</dbReference>
<organism evidence="3 4">
    <name type="scientific">Microbacterium oxydans</name>
    <dbReference type="NCBI Taxonomy" id="82380"/>
    <lineage>
        <taxon>Bacteria</taxon>
        <taxon>Bacillati</taxon>
        <taxon>Actinomycetota</taxon>
        <taxon>Actinomycetes</taxon>
        <taxon>Micrococcales</taxon>
        <taxon>Microbacteriaceae</taxon>
        <taxon>Microbacterium</taxon>
    </lineage>
</organism>
<dbReference type="KEGG" id="moy:CVS54_03611"/>
<dbReference type="Pfam" id="PF17765">
    <property type="entry name" value="MLTR_LBD"/>
    <property type="match status" value="1"/>
</dbReference>
<dbReference type="PROSITE" id="PS50943">
    <property type="entry name" value="HTH_CROC1"/>
    <property type="match status" value="1"/>
</dbReference>
<evidence type="ECO:0000259" key="2">
    <source>
        <dbReference type="PROSITE" id="PS50943"/>
    </source>
</evidence>
<dbReference type="GO" id="GO:0003677">
    <property type="term" value="F:DNA binding"/>
    <property type="evidence" value="ECO:0007669"/>
    <property type="project" value="InterPro"/>
</dbReference>
<dbReference type="InterPro" id="IPR010982">
    <property type="entry name" value="Lambda_DNA-bd_dom_sf"/>
</dbReference>
<dbReference type="PANTHER" id="PTHR35010">
    <property type="entry name" value="BLL4672 PROTEIN-RELATED"/>
    <property type="match status" value="1"/>
</dbReference>
<feature type="compositionally biased region" description="Polar residues" evidence="1">
    <location>
        <begin position="287"/>
        <end position="298"/>
    </location>
</feature>
<accession>A0A3Q9JAS7</accession>
<reference evidence="3 4" key="1">
    <citation type="submission" date="2018-08" db="EMBL/GenBank/DDBJ databases">
        <title>Microbacterium oxydans strain HG3.</title>
        <authorList>
            <person name="ORTET P."/>
        </authorList>
    </citation>
    <scope>NUCLEOTIDE SEQUENCE [LARGE SCALE GENOMIC DNA]</scope>
    <source>
        <strain evidence="3 4">HG3</strain>
    </source>
</reference>
<protein>
    <recommendedName>
        <fullName evidence="2">HTH cro/C1-type domain-containing protein</fullName>
    </recommendedName>
</protein>
<proteinExistence type="predicted"/>
<evidence type="ECO:0000313" key="4">
    <source>
        <dbReference type="Proteomes" id="UP000274841"/>
    </source>
</evidence>
<dbReference type="SMART" id="SM00530">
    <property type="entry name" value="HTH_XRE"/>
    <property type="match status" value="1"/>
</dbReference>
<dbReference type="Gene3D" id="1.10.260.40">
    <property type="entry name" value="lambda repressor-like DNA-binding domains"/>
    <property type="match status" value="1"/>
</dbReference>
<gene>
    <name evidence="3" type="ORF">CVS54_03611</name>
</gene>
<dbReference type="InterPro" id="IPR001387">
    <property type="entry name" value="Cro/C1-type_HTH"/>
</dbReference>
<dbReference type="Proteomes" id="UP000274841">
    <property type="component" value="Chromosome"/>
</dbReference>
<dbReference type="Gene3D" id="3.30.450.180">
    <property type="match status" value="1"/>
</dbReference>
<dbReference type="AlphaFoldDB" id="A0A3Q9JAS7"/>
<dbReference type="InterPro" id="IPR041413">
    <property type="entry name" value="MLTR_LBD"/>
</dbReference>
<dbReference type="RefSeq" id="WP_127012803.1">
    <property type="nucleotide sequence ID" value="NZ_CP031422.1"/>
</dbReference>
<feature type="domain" description="HTH cro/C1-type" evidence="2">
    <location>
        <begin position="36"/>
        <end position="83"/>
    </location>
</feature>
<evidence type="ECO:0000313" key="3">
    <source>
        <dbReference type="EMBL" id="AZS42248.1"/>
    </source>
</evidence>
<dbReference type="PANTHER" id="PTHR35010:SF2">
    <property type="entry name" value="BLL4672 PROTEIN"/>
    <property type="match status" value="1"/>
</dbReference>